<organism evidence="2 3">
    <name type="scientific">Candidatus Protochlamydia naegleriophila</name>
    <dbReference type="NCBI Taxonomy" id="389348"/>
    <lineage>
        <taxon>Bacteria</taxon>
        <taxon>Pseudomonadati</taxon>
        <taxon>Chlamydiota</taxon>
        <taxon>Chlamydiia</taxon>
        <taxon>Parachlamydiales</taxon>
        <taxon>Parachlamydiaceae</taxon>
        <taxon>Candidatus Protochlamydia</taxon>
    </lineage>
</organism>
<dbReference type="KEGG" id="pnl:PNK_0877"/>
<keyword evidence="3" id="KW-1185">Reference proteome</keyword>
<feature type="transmembrane region" description="Helical" evidence="1">
    <location>
        <begin position="69"/>
        <end position="87"/>
    </location>
</feature>
<keyword evidence="1" id="KW-1133">Transmembrane helix</keyword>
<dbReference type="AlphaFoldDB" id="A0A0U5JFH1"/>
<dbReference type="RefSeq" id="WP_059060527.1">
    <property type="nucleotide sequence ID" value="NZ_LN879502.1"/>
</dbReference>
<evidence type="ECO:0000313" key="2">
    <source>
        <dbReference type="EMBL" id="CUI16502.1"/>
    </source>
</evidence>
<keyword evidence="1" id="KW-0812">Transmembrane</keyword>
<dbReference type="Proteomes" id="UP000069902">
    <property type="component" value="Chromosome cPNK"/>
</dbReference>
<feature type="transmembrane region" description="Helical" evidence="1">
    <location>
        <begin position="93"/>
        <end position="112"/>
    </location>
</feature>
<dbReference type="InParanoid" id="A0A0U5JFH1"/>
<dbReference type="EMBL" id="LN879502">
    <property type="protein sequence ID" value="CUI16502.1"/>
    <property type="molecule type" value="Genomic_DNA"/>
</dbReference>
<gene>
    <name evidence="2" type="ORF">PNK_0877</name>
</gene>
<keyword evidence="1" id="KW-0472">Membrane</keyword>
<reference evidence="3" key="1">
    <citation type="submission" date="2015-09" db="EMBL/GenBank/DDBJ databases">
        <authorList>
            <person name="Bertelli C."/>
        </authorList>
    </citation>
    <scope>NUCLEOTIDE SEQUENCE [LARGE SCALE GENOMIC DNA]</scope>
    <source>
        <strain evidence="3">KNic</strain>
    </source>
</reference>
<sequence>MFANLNAKTFKIDTIVPTLQTAAVFGINEVLGSLGHYSVTSQAAMIVGGVAALVTGVARNFFDNSLARYASTAIGVLAGVGACRFFYPPLQSFDPKAALAIGGVLFVIQAAADFARRPRMARVGAVETVTI</sequence>
<accession>A0A0U5JFH1</accession>
<evidence type="ECO:0000313" key="3">
    <source>
        <dbReference type="Proteomes" id="UP000069902"/>
    </source>
</evidence>
<evidence type="ECO:0000256" key="1">
    <source>
        <dbReference type="SAM" id="Phobius"/>
    </source>
</evidence>
<feature type="transmembrane region" description="Helical" evidence="1">
    <location>
        <begin position="43"/>
        <end position="62"/>
    </location>
</feature>
<name>A0A0U5JFH1_9BACT</name>
<protein>
    <submittedName>
        <fullName evidence="2">Uncharacterized protein</fullName>
    </submittedName>
</protein>
<proteinExistence type="predicted"/>
<dbReference type="PATRIC" id="fig|389348.3.peg.962"/>